<organism evidence="1 2">
    <name type="scientific">Mauremys mutica</name>
    <name type="common">yellowpond turtle</name>
    <dbReference type="NCBI Taxonomy" id="74926"/>
    <lineage>
        <taxon>Eukaryota</taxon>
        <taxon>Metazoa</taxon>
        <taxon>Chordata</taxon>
        <taxon>Craniata</taxon>
        <taxon>Vertebrata</taxon>
        <taxon>Euteleostomi</taxon>
        <taxon>Archelosauria</taxon>
        <taxon>Testudinata</taxon>
        <taxon>Testudines</taxon>
        <taxon>Cryptodira</taxon>
        <taxon>Durocryptodira</taxon>
        <taxon>Testudinoidea</taxon>
        <taxon>Geoemydidae</taxon>
        <taxon>Geoemydinae</taxon>
        <taxon>Mauremys</taxon>
    </lineage>
</organism>
<evidence type="ECO:0000313" key="2">
    <source>
        <dbReference type="Proteomes" id="UP000827986"/>
    </source>
</evidence>
<gene>
    <name evidence="1" type="ORF">KIL84_003568</name>
</gene>
<sequence length="140" mass="15987">MKTLFSRVIETQWEGTAAMHLFLCNSTAPALTVLYVTNWHSYLSNWQECSLGVPPLPTQTFRLTRAHQNLSFLSLKMKPSCDPGALIPMCIDYTQLLWSYNILDFRVKHSEGSKQRHCSWSLLLIVTGRRLLPANMKCGL</sequence>
<dbReference type="EMBL" id="JAHDVG010000486">
    <property type="protein sequence ID" value="KAH1168085.1"/>
    <property type="molecule type" value="Genomic_DNA"/>
</dbReference>
<dbReference type="Proteomes" id="UP000827986">
    <property type="component" value="Unassembled WGS sequence"/>
</dbReference>
<dbReference type="AlphaFoldDB" id="A0A9D3WWC4"/>
<evidence type="ECO:0000313" key="1">
    <source>
        <dbReference type="EMBL" id="KAH1168085.1"/>
    </source>
</evidence>
<name>A0A9D3WWC4_9SAUR</name>
<proteinExistence type="predicted"/>
<accession>A0A9D3WWC4</accession>
<comment type="caution">
    <text evidence="1">The sequence shown here is derived from an EMBL/GenBank/DDBJ whole genome shotgun (WGS) entry which is preliminary data.</text>
</comment>
<reference evidence="1" key="1">
    <citation type="submission" date="2021-09" db="EMBL/GenBank/DDBJ databases">
        <title>The genome of Mauremys mutica provides insights into the evolution of semi-aquatic lifestyle.</title>
        <authorList>
            <person name="Gong S."/>
            <person name="Gao Y."/>
        </authorList>
    </citation>
    <scope>NUCLEOTIDE SEQUENCE</scope>
    <source>
        <strain evidence="1">MM-2020</strain>
        <tissue evidence="1">Muscle</tissue>
    </source>
</reference>
<protein>
    <submittedName>
        <fullName evidence="1">Uncharacterized protein</fullName>
    </submittedName>
</protein>
<keyword evidence="2" id="KW-1185">Reference proteome</keyword>